<protein>
    <submittedName>
        <fullName evidence="1">Uncharacterized protein</fullName>
    </submittedName>
</protein>
<dbReference type="EMBL" id="CP001339">
    <property type="protein sequence ID" value="ACL72745.1"/>
    <property type="molecule type" value="Genomic_DNA"/>
</dbReference>
<dbReference type="KEGG" id="tgr:Tgr7_1662"/>
<name>B8GS41_THISH</name>
<sequence length="41" mass="4617">MALTLVELVNRQPESAQAHRERLWLAETVELVRDALAQGSD</sequence>
<evidence type="ECO:0000313" key="2">
    <source>
        <dbReference type="Proteomes" id="UP000002383"/>
    </source>
</evidence>
<organism evidence="1 2">
    <name type="scientific">Thioalkalivibrio sulfidiphilus (strain HL-EbGR7)</name>
    <dbReference type="NCBI Taxonomy" id="396588"/>
    <lineage>
        <taxon>Bacteria</taxon>
        <taxon>Pseudomonadati</taxon>
        <taxon>Pseudomonadota</taxon>
        <taxon>Gammaproteobacteria</taxon>
        <taxon>Chromatiales</taxon>
        <taxon>Ectothiorhodospiraceae</taxon>
        <taxon>Thioalkalivibrio</taxon>
    </lineage>
</organism>
<gene>
    <name evidence="1" type="ordered locus">Tgr7_1662</name>
</gene>
<dbReference type="HOGENOM" id="CLU_3278025_0_0_6"/>
<dbReference type="AlphaFoldDB" id="B8GS41"/>
<dbReference type="STRING" id="396588.Tgr7_1662"/>
<reference evidence="1 2" key="1">
    <citation type="journal article" date="2011" name="Stand. Genomic Sci.">
        <title>Complete genome sequence of 'Thioalkalivibrio sulfidophilus' HL-EbGr7.</title>
        <authorList>
            <person name="Muyzer G."/>
            <person name="Sorokin D.Y."/>
            <person name="Mavromatis K."/>
            <person name="Lapidus A."/>
            <person name="Clum A."/>
            <person name="Ivanova N."/>
            <person name="Pati A."/>
            <person name="d'Haeseleer P."/>
            <person name="Woyke T."/>
            <person name="Kyrpides N.C."/>
        </authorList>
    </citation>
    <scope>NUCLEOTIDE SEQUENCE [LARGE SCALE GENOMIC DNA]</scope>
    <source>
        <strain evidence="1 2">HL-EbGR7</strain>
    </source>
</reference>
<dbReference type="RefSeq" id="WP_012638228.1">
    <property type="nucleotide sequence ID" value="NC_011901.1"/>
</dbReference>
<dbReference type="Proteomes" id="UP000002383">
    <property type="component" value="Chromosome"/>
</dbReference>
<proteinExistence type="predicted"/>
<keyword evidence="2" id="KW-1185">Reference proteome</keyword>
<evidence type="ECO:0000313" key="1">
    <source>
        <dbReference type="EMBL" id="ACL72745.1"/>
    </source>
</evidence>
<accession>B8GS41</accession>